<dbReference type="InterPro" id="IPR000524">
    <property type="entry name" value="Tscrpt_reg_HTH_GntR"/>
</dbReference>
<keyword evidence="1" id="KW-0805">Transcription regulation</keyword>
<evidence type="ECO:0000256" key="2">
    <source>
        <dbReference type="ARBA" id="ARBA00023125"/>
    </source>
</evidence>
<proteinExistence type="predicted"/>
<evidence type="ECO:0000259" key="5">
    <source>
        <dbReference type="PROSITE" id="PS50949"/>
    </source>
</evidence>
<gene>
    <name evidence="6" type="ORF">SAMN04488561_0883</name>
</gene>
<accession>A0A1H5HL38</accession>
<dbReference type="InterPro" id="IPR050679">
    <property type="entry name" value="Bact_HTH_transcr_reg"/>
</dbReference>
<dbReference type="PANTHER" id="PTHR44846">
    <property type="entry name" value="MANNOSYL-D-GLYCERATE TRANSPORT/METABOLISM SYSTEM REPRESSOR MNGR-RELATED"/>
    <property type="match status" value="1"/>
</dbReference>
<dbReference type="CDD" id="cd07377">
    <property type="entry name" value="WHTH_GntR"/>
    <property type="match status" value="1"/>
</dbReference>
<keyword evidence="7" id="KW-1185">Reference proteome</keyword>
<evidence type="ECO:0000313" key="6">
    <source>
        <dbReference type="EMBL" id="SEE28525.1"/>
    </source>
</evidence>
<reference evidence="7" key="1">
    <citation type="submission" date="2016-10" db="EMBL/GenBank/DDBJ databases">
        <authorList>
            <person name="Varghese N."/>
            <person name="Submissions S."/>
        </authorList>
    </citation>
    <scope>NUCLEOTIDE SEQUENCE [LARGE SCALE GENOMIC DNA]</scope>
    <source>
        <strain evidence="7">DSM 45237</strain>
    </source>
</reference>
<evidence type="ECO:0000256" key="3">
    <source>
        <dbReference type="ARBA" id="ARBA00023163"/>
    </source>
</evidence>
<dbReference type="PANTHER" id="PTHR44846:SF1">
    <property type="entry name" value="MANNOSYL-D-GLYCERATE TRANSPORT_METABOLISM SYSTEM REPRESSOR MNGR-RELATED"/>
    <property type="match status" value="1"/>
</dbReference>
<protein>
    <submittedName>
        <fullName evidence="6">Regulatory protein, gntR family</fullName>
    </submittedName>
</protein>
<dbReference type="InterPro" id="IPR036390">
    <property type="entry name" value="WH_DNA-bd_sf"/>
</dbReference>
<keyword evidence="2" id="KW-0238">DNA-binding</keyword>
<evidence type="ECO:0000256" key="4">
    <source>
        <dbReference type="SAM" id="MobiDB-lite"/>
    </source>
</evidence>
<name>A0A1H5HL38_9ACTN</name>
<dbReference type="GO" id="GO:0003700">
    <property type="term" value="F:DNA-binding transcription factor activity"/>
    <property type="evidence" value="ECO:0007669"/>
    <property type="project" value="InterPro"/>
</dbReference>
<dbReference type="RefSeq" id="WP_069110334.1">
    <property type="nucleotide sequence ID" value="NZ_FNUC01000003.1"/>
</dbReference>
<keyword evidence="3" id="KW-0804">Transcription</keyword>
<dbReference type="EMBL" id="FNUC01000003">
    <property type="protein sequence ID" value="SEE28525.1"/>
    <property type="molecule type" value="Genomic_DNA"/>
</dbReference>
<dbReference type="GO" id="GO:0045892">
    <property type="term" value="P:negative regulation of DNA-templated transcription"/>
    <property type="evidence" value="ECO:0007669"/>
    <property type="project" value="TreeGrafter"/>
</dbReference>
<feature type="compositionally biased region" description="Low complexity" evidence="4">
    <location>
        <begin position="78"/>
        <end position="87"/>
    </location>
</feature>
<dbReference type="STRING" id="561176.SAMN04488561_0883"/>
<dbReference type="SMART" id="SM00345">
    <property type="entry name" value="HTH_GNTR"/>
    <property type="match status" value="1"/>
</dbReference>
<organism evidence="6 7">
    <name type="scientific">Jiangella alba</name>
    <dbReference type="NCBI Taxonomy" id="561176"/>
    <lineage>
        <taxon>Bacteria</taxon>
        <taxon>Bacillati</taxon>
        <taxon>Actinomycetota</taxon>
        <taxon>Actinomycetes</taxon>
        <taxon>Jiangellales</taxon>
        <taxon>Jiangellaceae</taxon>
        <taxon>Jiangella</taxon>
    </lineage>
</organism>
<dbReference type="GO" id="GO:0003677">
    <property type="term" value="F:DNA binding"/>
    <property type="evidence" value="ECO:0007669"/>
    <property type="project" value="UniProtKB-KW"/>
</dbReference>
<dbReference type="AlphaFoldDB" id="A0A1H5HL38"/>
<dbReference type="Proteomes" id="UP000181980">
    <property type="component" value="Unassembled WGS sequence"/>
</dbReference>
<evidence type="ECO:0000313" key="7">
    <source>
        <dbReference type="Proteomes" id="UP000181980"/>
    </source>
</evidence>
<evidence type="ECO:0000256" key="1">
    <source>
        <dbReference type="ARBA" id="ARBA00023015"/>
    </source>
</evidence>
<sequence>MPAFDPDPNLPGYTYLRFADYLTAEIDAGRLRAGSRLAGEQELAQVHGVSLGTVRRAMVVLRERGLVATWPSKGSFVAGEAAPPAGAGADGEGDEQP</sequence>
<dbReference type="Gene3D" id="1.10.10.10">
    <property type="entry name" value="Winged helix-like DNA-binding domain superfamily/Winged helix DNA-binding domain"/>
    <property type="match status" value="1"/>
</dbReference>
<dbReference type="Pfam" id="PF00392">
    <property type="entry name" value="GntR"/>
    <property type="match status" value="1"/>
</dbReference>
<dbReference type="PROSITE" id="PS50949">
    <property type="entry name" value="HTH_GNTR"/>
    <property type="match status" value="1"/>
</dbReference>
<dbReference type="OrthoDB" id="7363114at2"/>
<feature type="region of interest" description="Disordered" evidence="4">
    <location>
        <begin position="78"/>
        <end position="97"/>
    </location>
</feature>
<dbReference type="InterPro" id="IPR036388">
    <property type="entry name" value="WH-like_DNA-bd_sf"/>
</dbReference>
<feature type="domain" description="HTH gntR-type" evidence="5">
    <location>
        <begin position="12"/>
        <end position="80"/>
    </location>
</feature>
<dbReference type="SUPFAM" id="SSF46785">
    <property type="entry name" value="Winged helix' DNA-binding domain"/>
    <property type="match status" value="1"/>
</dbReference>